<evidence type="ECO:0000313" key="4">
    <source>
        <dbReference type="Proteomes" id="UP001336835"/>
    </source>
</evidence>
<evidence type="ECO:0000259" key="1">
    <source>
        <dbReference type="Pfam" id="PF13280"/>
    </source>
</evidence>
<dbReference type="Pfam" id="PF13280">
    <property type="entry name" value="WYL"/>
    <property type="match status" value="1"/>
</dbReference>
<dbReference type="InterPro" id="IPR026881">
    <property type="entry name" value="WYL_dom"/>
</dbReference>
<dbReference type="EMBL" id="JAZDQT010000001">
    <property type="protein sequence ID" value="MEE1943965.1"/>
    <property type="molecule type" value="Genomic_DNA"/>
</dbReference>
<dbReference type="InterPro" id="IPR051534">
    <property type="entry name" value="CBASS_pafABC_assoc_protein"/>
</dbReference>
<feature type="domain" description="WCX" evidence="2">
    <location>
        <begin position="253"/>
        <end position="326"/>
    </location>
</feature>
<dbReference type="InterPro" id="IPR057727">
    <property type="entry name" value="WCX_dom"/>
</dbReference>
<comment type="caution">
    <text evidence="3">The sequence shown here is derived from an EMBL/GenBank/DDBJ whole genome shotgun (WGS) entry which is preliminary data.</text>
</comment>
<dbReference type="Pfam" id="PF25583">
    <property type="entry name" value="WCX"/>
    <property type="match status" value="1"/>
</dbReference>
<dbReference type="PANTHER" id="PTHR34580:SF9">
    <property type="entry name" value="SLL5097 PROTEIN"/>
    <property type="match status" value="1"/>
</dbReference>
<protein>
    <submittedName>
        <fullName evidence="3">WYL domain-containing protein</fullName>
    </submittedName>
</protein>
<sequence length="332" mass="39028">MSQNKQQISRIKVINSCLSNGGYWQKKKLIEKISEIDIDISERTLDYDISLMRHSQQLKYFAPIKFCKTNKGYYYSDLDYSIDKLPLTETDIKKLEIAATTLKQYQYIPLMNEFTTTIDKIIRVVNRAKQSNHESILDFIEFEKTPVSVGLQFMDTIINAIQNKKALKLTYQKFESKTADVHIIHPYFIKEYRNRWYVIALNDRKQEIRTYAFDRIKELEEAVDIYIKNTKIDIKQYLTHCIGINLEEEIVKKVILKFTYNEGKYIKTQSLHHSQKIISDNNSGLTIELNLIVNFELVGIILGYGKQVKVLEPQSLADKIVEIARDTIRQYR</sequence>
<evidence type="ECO:0000313" key="3">
    <source>
        <dbReference type="EMBL" id="MEE1943965.1"/>
    </source>
</evidence>
<proteinExistence type="predicted"/>
<dbReference type="PANTHER" id="PTHR34580">
    <property type="match status" value="1"/>
</dbReference>
<dbReference type="Proteomes" id="UP001336835">
    <property type="component" value="Unassembled WGS sequence"/>
</dbReference>
<gene>
    <name evidence="3" type="ORF">VRU48_02520</name>
</gene>
<name>A0ABU7I3C8_9SPHI</name>
<dbReference type="PROSITE" id="PS52050">
    <property type="entry name" value="WYL"/>
    <property type="match status" value="1"/>
</dbReference>
<keyword evidence="4" id="KW-1185">Reference proteome</keyword>
<organism evidence="3 4">
    <name type="scientific">Pedobacter albus</name>
    <dbReference type="NCBI Taxonomy" id="3113905"/>
    <lineage>
        <taxon>Bacteria</taxon>
        <taxon>Pseudomonadati</taxon>
        <taxon>Bacteroidota</taxon>
        <taxon>Sphingobacteriia</taxon>
        <taxon>Sphingobacteriales</taxon>
        <taxon>Sphingobacteriaceae</taxon>
        <taxon>Pedobacter</taxon>
    </lineage>
</organism>
<reference evidence="3 4" key="1">
    <citation type="submission" date="2024-01" db="EMBL/GenBank/DDBJ databases">
        <title>Pedobacter sp. nov., isolated from fresh soil.</title>
        <authorList>
            <person name="Le N.T.T."/>
        </authorList>
    </citation>
    <scope>NUCLEOTIDE SEQUENCE [LARGE SCALE GENOMIC DNA]</scope>
    <source>
        <strain evidence="3 4">KR3-3</strain>
    </source>
</reference>
<evidence type="ECO:0000259" key="2">
    <source>
        <dbReference type="Pfam" id="PF25583"/>
    </source>
</evidence>
<accession>A0ABU7I3C8</accession>
<dbReference type="RefSeq" id="WP_330106351.1">
    <property type="nucleotide sequence ID" value="NZ_JAZDQT010000001.1"/>
</dbReference>
<feature type="domain" description="WYL" evidence="1">
    <location>
        <begin position="153"/>
        <end position="220"/>
    </location>
</feature>